<reference evidence="1 4" key="2">
    <citation type="submission" date="2020-07" db="EMBL/GenBank/DDBJ databases">
        <title>Sequencing the genomes of 1000 actinobacteria strains.</title>
        <authorList>
            <person name="Klenk H.-P."/>
        </authorList>
    </citation>
    <scope>NUCLEOTIDE SEQUENCE [LARGE SCALE GENOMIC DNA]</scope>
    <source>
        <strain evidence="1 4">DSM 23870</strain>
    </source>
</reference>
<dbReference type="RefSeq" id="WP_129176351.1">
    <property type="nucleotide sequence ID" value="NZ_JACCBI010000001.1"/>
</dbReference>
<reference evidence="2 3" key="1">
    <citation type="submission" date="2019-01" db="EMBL/GenBank/DDBJ databases">
        <title>Agromyces.</title>
        <authorList>
            <person name="Li J."/>
        </authorList>
    </citation>
    <scope>NUCLEOTIDE SEQUENCE [LARGE SCALE GENOMIC DNA]</scope>
    <source>
        <strain evidence="2 3">DSM 23870</strain>
    </source>
</reference>
<sequence length="205" mass="23420">MPDLPSPLPRYYYLSWIEGEHNHDEGLKLAKSLAGRHERQLTVIRASKNHLEPIFKGIDVVTTRSGGPLHGRFVAALYPDVRDMTRFFADDLQFMVIDWAGNPSRGWAEIHGAYDLREGRYLEDERPDEVREIHEHLDFSGYNGYTSPPGSYTVKGDLDELYEHGWLDERGKDYLMAAMLANHSDGSLADLRNLADKINPKPPRD</sequence>
<gene>
    <name evidence="1" type="ORF">BJ972_002799</name>
    <name evidence="2" type="ORF">ESP50_14320</name>
</gene>
<name>A0A4Q2M1P6_9MICO</name>
<organism evidence="2 3">
    <name type="scientific">Agromyces atrinae</name>
    <dbReference type="NCBI Taxonomy" id="592376"/>
    <lineage>
        <taxon>Bacteria</taxon>
        <taxon>Bacillati</taxon>
        <taxon>Actinomycetota</taxon>
        <taxon>Actinomycetes</taxon>
        <taxon>Micrococcales</taxon>
        <taxon>Microbacteriaceae</taxon>
        <taxon>Agromyces</taxon>
    </lineage>
</organism>
<protein>
    <submittedName>
        <fullName evidence="2">Uncharacterized protein</fullName>
    </submittedName>
</protein>
<evidence type="ECO:0000313" key="2">
    <source>
        <dbReference type="EMBL" id="RXZ85659.1"/>
    </source>
</evidence>
<dbReference type="Proteomes" id="UP000581087">
    <property type="component" value="Unassembled WGS sequence"/>
</dbReference>
<dbReference type="EMBL" id="SDPM01000008">
    <property type="protein sequence ID" value="RXZ85659.1"/>
    <property type="molecule type" value="Genomic_DNA"/>
</dbReference>
<evidence type="ECO:0000313" key="3">
    <source>
        <dbReference type="Proteomes" id="UP000292686"/>
    </source>
</evidence>
<dbReference type="AlphaFoldDB" id="A0A4Q2M1P6"/>
<dbReference type="Proteomes" id="UP000292686">
    <property type="component" value="Unassembled WGS sequence"/>
</dbReference>
<dbReference type="EMBL" id="JACCBI010000001">
    <property type="protein sequence ID" value="NYD68280.1"/>
    <property type="molecule type" value="Genomic_DNA"/>
</dbReference>
<accession>A0A4Q2M1P6</accession>
<evidence type="ECO:0000313" key="4">
    <source>
        <dbReference type="Proteomes" id="UP000581087"/>
    </source>
</evidence>
<dbReference type="OrthoDB" id="4549522at2"/>
<keyword evidence="3" id="KW-1185">Reference proteome</keyword>
<comment type="caution">
    <text evidence="2">The sequence shown here is derived from an EMBL/GenBank/DDBJ whole genome shotgun (WGS) entry which is preliminary data.</text>
</comment>
<evidence type="ECO:0000313" key="1">
    <source>
        <dbReference type="EMBL" id="NYD68280.1"/>
    </source>
</evidence>
<proteinExistence type="predicted"/>